<dbReference type="EMBL" id="FLUL01000001">
    <property type="protein sequence ID" value="SBW06141.1"/>
    <property type="molecule type" value="Genomic_DNA"/>
</dbReference>
<accession>A0A212K361</accession>
<organism evidence="4">
    <name type="scientific">uncultured Dysgonomonas sp</name>
    <dbReference type="NCBI Taxonomy" id="206096"/>
    <lineage>
        <taxon>Bacteria</taxon>
        <taxon>Pseudomonadati</taxon>
        <taxon>Bacteroidota</taxon>
        <taxon>Bacteroidia</taxon>
        <taxon>Bacteroidales</taxon>
        <taxon>Dysgonomonadaceae</taxon>
        <taxon>Dysgonomonas</taxon>
        <taxon>environmental samples</taxon>
    </lineage>
</organism>
<proteinExistence type="predicted"/>
<evidence type="ECO:0000313" key="4">
    <source>
        <dbReference type="EMBL" id="SBW06141.1"/>
    </source>
</evidence>
<evidence type="ECO:0000313" key="3">
    <source>
        <dbReference type="EMBL" id="SBW00381.1"/>
    </source>
</evidence>
<dbReference type="AlphaFoldDB" id="A0A212K361"/>
<gene>
    <name evidence="1" type="ORF">KL86DYS2_10297</name>
    <name evidence="2" type="ORF">KL86DYS2_10645</name>
    <name evidence="3" type="ORF">KL86DYS2_11844</name>
    <name evidence="4" type="ORF">KL86DYS2_12917</name>
</gene>
<evidence type="ECO:0000313" key="2">
    <source>
        <dbReference type="EMBL" id="SBV93978.1"/>
    </source>
</evidence>
<reference evidence="4" key="1">
    <citation type="submission" date="2016-04" db="EMBL/GenBank/DDBJ databases">
        <authorList>
            <person name="Evans L.H."/>
            <person name="Alamgir A."/>
            <person name="Owens N."/>
            <person name="Weber N.D."/>
            <person name="Virtaneva K."/>
            <person name="Barbian K."/>
            <person name="Babar A."/>
            <person name="Rosenke K."/>
        </authorList>
    </citation>
    <scope>NUCLEOTIDE SEQUENCE</scope>
    <source>
        <strain evidence="4">86-2</strain>
    </source>
</reference>
<protein>
    <submittedName>
        <fullName evidence="4">Uncharacterized protein</fullName>
    </submittedName>
</protein>
<name>A0A212K361_9BACT</name>
<dbReference type="EMBL" id="FLUL01000001">
    <property type="protein sequence ID" value="SBV92079.1"/>
    <property type="molecule type" value="Genomic_DNA"/>
</dbReference>
<dbReference type="EMBL" id="FLUL01000001">
    <property type="protein sequence ID" value="SBV93978.1"/>
    <property type="molecule type" value="Genomic_DNA"/>
</dbReference>
<dbReference type="EMBL" id="FLUL01000001">
    <property type="protein sequence ID" value="SBW00381.1"/>
    <property type="molecule type" value="Genomic_DNA"/>
</dbReference>
<evidence type="ECO:0000313" key="1">
    <source>
        <dbReference type="EMBL" id="SBV92079.1"/>
    </source>
</evidence>
<sequence length="57" mass="6275">MLLTRAPVAIKVLLLYAAPRLACVRPIASVHPEPGSNSSLYILFFKSFVILSLSIYL</sequence>